<dbReference type="SUPFAM" id="SSF51430">
    <property type="entry name" value="NAD(P)-linked oxidoreductase"/>
    <property type="match status" value="1"/>
</dbReference>
<organism evidence="3 4">
    <name type="scientific">Coemansia asiatica</name>
    <dbReference type="NCBI Taxonomy" id="1052880"/>
    <lineage>
        <taxon>Eukaryota</taxon>
        <taxon>Fungi</taxon>
        <taxon>Fungi incertae sedis</taxon>
        <taxon>Zoopagomycota</taxon>
        <taxon>Kickxellomycotina</taxon>
        <taxon>Kickxellomycetes</taxon>
        <taxon>Kickxellales</taxon>
        <taxon>Kickxellaceae</taxon>
        <taxon>Coemansia</taxon>
    </lineage>
</organism>
<evidence type="ECO:0000256" key="1">
    <source>
        <dbReference type="ARBA" id="ARBA00023002"/>
    </source>
</evidence>
<dbReference type="InterPro" id="IPR036812">
    <property type="entry name" value="NAD(P)_OxRdtase_dom_sf"/>
</dbReference>
<comment type="caution">
    <text evidence="3">The sequence shown here is derived from an EMBL/GenBank/DDBJ whole genome shotgun (WGS) entry which is preliminary data.</text>
</comment>
<keyword evidence="1" id="KW-0560">Oxidoreductase</keyword>
<dbReference type="CDD" id="cd19076">
    <property type="entry name" value="AKR_AKR13A_13D"/>
    <property type="match status" value="1"/>
</dbReference>
<dbReference type="GO" id="GO:0016491">
    <property type="term" value="F:oxidoreductase activity"/>
    <property type="evidence" value="ECO:0007669"/>
    <property type="project" value="UniProtKB-KW"/>
</dbReference>
<reference evidence="3" key="1">
    <citation type="submission" date="2022-07" db="EMBL/GenBank/DDBJ databases">
        <title>Phylogenomic reconstructions and comparative analyses of Kickxellomycotina fungi.</title>
        <authorList>
            <person name="Reynolds N.K."/>
            <person name="Stajich J.E."/>
            <person name="Barry K."/>
            <person name="Grigoriev I.V."/>
            <person name="Crous P."/>
            <person name="Smith M.E."/>
        </authorList>
    </citation>
    <scope>NUCLEOTIDE SEQUENCE</scope>
    <source>
        <strain evidence="3">NBRC 105413</strain>
    </source>
</reference>
<proteinExistence type="predicted"/>
<feature type="domain" description="NADP-dependent oxidoreductase" evidence="2">
    <location>
        <begin position="20"/>
        <end position="323"/>
    </location>
</feature>
<protein>
    <recommendedName>
        <fullName evidence="2">NADP-dependent oxidoreductase domain-containing protein</fullName>
    </recommendedName>
</protein>
<dbReference type="InterPro" id="IPR023210">
    <property type="entry name" value="NADP_OxRdtase_dom"/>
</dbReference>
<name>A0A9W8CKF2_9FUNG</name>
<accession>A0A9W8CKF2</accession>
<dbReference type="PANTHER" id="PTHR43625:SF40">
    <property type="entry name" value="ALDO-KETO REDUCTASE YAKC [NADP(+)]"/>
    <property type="match status" value="1"/>
</dbReference>
<evidence type="ECO:0000313" key="4">
    <source>
        <dbReference type="Proteomes" id="UP001145021"/>
    </source>
</evidence>
<keyword evidence="4" id="KW-1185">Reference proteome</keyword>
<dbReference type="Gene3D" id="3.20.20.100">
    <property type="entry name" value="NADP-dependent oxidoreductase domain"/>
    <property type="match status" value="1"/>
</dbReference>
<sequence length="333" mass="36832">MSSIPTIKFGVPGDKITVPRIGLGTMTLTGGYGSFDIAESTAILNRAIDIGCTFWDTADSYGFGANEKLLGSVLNQRGENVFVGTKFGLLLKNPGPDFDGDFSKIFQGISGTPEYVREQVESSLESLGVDRIDLYYQHRVDPSVPIEVTVGAMAELVKEGKVRYLGLSECTADELRRAYKVHPIAAVQFEYSPWTTDIERNGVLDACRELGVTVVAYSPLGRGFLAGNIRKNEDLDKTDWRRSNPRFQQESIDNNLKLVEGLDALAKKHGKSKVQMTLAWLLTQEPNMIVIPGTRRVKYLDENSGAGNITLTDEEIRDIRQLVDSIDIKGSRY</sequence>
<gene>
    <name evidence="3" type="ORF">LPJ64_002540</name>
</gene>
<evidence type="ECO:0000313" key="3">
    <source>
        <dbReference type="EMBL" id="KAJ1645918.1"/>
    </source>
</evidence>
<evidence type="ECO:0000259" key="2">
    <source>
        <dbReference type="Pfam" id="PF00248"/>
    </source>
</evidence>
<dbReference type="Proteomes" id="UP001145021">
    <property type="component" value="Unassembled WGS sequence"/>
</dbReference>
<dbReference type="Pfam" id="PF00248">
    <property type="entry name" value="Aldo_ket_red"/>
    <property type="match status" value="1"/>
</dbReference>
<dbReference type="InterPro" id="IPR050791">
    <property type="entry name" value="Aldo-Keto_reductase"/>
</dbReference>
<dbReference type="GO" id="GO:0005737">
    <property type="term" value="C:cytoplasm"/>
    <property type="evidence" value="ECO:0007669"/>
    <property type="project" value="TreeGrafter"/>
</dbReference>
<dbReference type="PANTHER" id="PTHR43625">
    <property type="entry name" value="AFLATOXIN B1 ALDEHYDE REDUCTASE"/>
    <property type="match status" value="1"/>
</dbReference>
<dbReference type="EMBL" id="JANBOH010000083">
    <property type="protein sequence ID" value="KAJ1645918.1"/>
    <property type="molecule type" value="Genomic_DNA"/>
</dbReference>
<dbReference type="AlphaFoldDB" id="A0A9W8CKF2"/>